<dbReference type="InterPro" id="IPR055298">
    <property type="entry name" value="AtLOH3-like"/>
</dbReference>
<dbReference type="Proteomes" id="UP000823388">
    <property type="component" value="Chromosome 8N"/>
</dbReference>
<accession>A0A8T0PAT5</accession>
<protein>
    <recommendedName>
        <fullName evidence="1">TTF-type domain-containing protein</fullName>
    </recommendedName>
</protein>
<organism evidence="2 3">
    <name type="scientific">Panicum virgatum</name>
    <name type="common">Blackwell switchgrass</name>
    <dbReference type="NCBI Taxonomy" id="38727"/>
    <lineage>
        <taxon>Eukaryota</taxon>
        <taxon>Viridiplantae</taxon>
        <taxon>Streptophyta</taxon>
        <taxon>Embryophyta</taxon>
        <taxon>Tracheophyta</taxon>
        <taxon>Spermatophyta</taxon>
        <taxon>Magnoliopsida</taxon>
        <taxon>Liliopsida</taxon>
        <taxon>Poales</taxon>
        <taxon>Poaceae</taxon>
        <taxon>PACMAD clade</taxon>
        <taxon>Panicoideae</taxon>
        <taxon>Panicodae</taxon>
        <taxon>Paniceae</taxon>
        <taxon>Panicinae</taxon>
        <taxon>Panicum</taxon>
        <taxon>Panicum sect. Hiantes</taxon>
    </lineage>
</organism>
<dbReference type="PANTHER" id="PTHR11697:SF230">
    <property type="entry name" value="ZINC FINGER, MYM DOMAIN CONTAINING 1"/>
    <property type="match status" value="1"/>
</dbReference>
<dbReference type="EMBL" id="CM029052">
    <property type="protein sequence ID" value="KAG2558913.1"/>
    <property type="molecule type" value="Genomic_DNA"/>
</dbReference>
<evidence type="ECO:0000313" key="3">
    <source>
        <dbReference type="Proteomes" id="UP000823388"/>
    </source>
</evidence>
<dbReference type="InterPro" id="IPR006580">
    <property type="entry name" value="Znf_TTF"/>
</dbReference>
<keyword evidence="3" id="KW-1185">Reference proteome</keyword>
<comment type="caution">
    <text evidence="2">The sequence shown here is derived from an EMBL/GenBank/DDBJ whole genome shotgun (WGS) entry which is preliminary data.</text>
</comment>
<dbReference type="PANTHER" id="PTHR11697">
    <property type="entry name" value="GENERAL TRANSCRIPTION FACTOR 2-RELATED ZINC FINGER PROTEIN"/>
    <property type="match status" value="1"/>
</dbReference>
<name>A0A8T0PAT5_PANVG</name>
<dbReference type="InterPro" id="IPR008906">
    <property type="entry name" value="HATC_C_dom"/>
</dbReference>
<dbReference type="GO" id="GO:0046983">
    <property type="term" value="F:protein dimerization activity"/>
    <property type="evidence" value="ECO:0007669"/>
    <property type="project" value="InterPro"/>
</dbReference>
<dbReference type="InterPro" id="IPR012337">
    <property type="entry name" value="RNaseH-like_sf"/>
</dbReference>
<dbReference type="Pfam" id="PF14291">
    <property type="entry name" value="DUF4371"/>
    <property type="match status" value="2"/>
</dbReference>
<feature type="domain" description="TTF-type" evidence="1">
    <location>
        <begin position="78"/>
        <end position="170"/>
    </location>
</feature>
<evidence type="ECO:0000259" key="1">
    <source>
        <dbReference type="SMART" id="SM00597"/>
    </source>
</evidence>
<sequence length="753" mass="87485">MERFFKRKVTEPDSANIASNLCLDDINWEEEIKYDPGLRKQIDDYLPNLREMVRRKYLEKELCQPRTCSFPVTNIGGGPRRFIPDWFDEFGSWLEYSESTGRAYYFFCFLFRGKKDGGYDAFVKNGWNGFHRKQRLREHVGDVGGSHYLAMKKCDDLLQTRQHINVAFRGVNESAKRDYMIRLNGSIDVARMEFRDFAAEQNPVLKKATGKGKSENSLLVSPEIQRDIVHCFAKEALHAILEEIGNDVFCLLVDESRDISWKEQMAVVLRYVDKCGIVKERFVGLVHVSETTSAHLKSSIDALFAEINLSLKQVRGQGYDGASNMRGEFNGLQSLIMRENSSAYYVHCFAHQLQLVLVAIVRKHKGVSDFFTKVSILLNVVGGSAKRREMIRDINLKEMSKALGCGQLQTGTGLNQEQSVQRPGDTRWSSHYKSLKSIVDMFSTIMKVLEIVEKDKDWKIRDQASNLREYFLSFDSIFYLHLMLTILGITNTLCLALQRKDHDIVNAINCVRATRCQLDELRREKWEKLIDDVYEFCEKNDIAKLKIEDEYIDPKKRRHKSGITNKHYYQVDCFNDIDWVLQELDSRFNETSSQLLVCSASFSPRDSFCDFNVDKLLSLAKLYPHDFDSGNLRDLSNELGLYIFDVRNDDRFSNIQTIAELSQKMVETRKHDRYPLVYRLLKLVLVLPVATATVERIFSGMKIVKTNLRNRIGDQFMSDCFICYVEKEEMMKVTNESVIRRFMKMQERRFDDN</sequence>
<dbReference type="Pfam" id="PF05699">
    <property type="entry name" value="Dimer_Tnp_hAT"/>
    <property type="match status" value="1"/>
</dbReference>
<dbReference type="SUPFAM" id="SSF53098">
    <property type="entry name" value="Ribonuclease H-like"/>
    <property type="match status" value="1"/>
</dbReference>
<dbReference type="InterPro" id="IPR025398">
    <property type="entry name" value="DUF4371"/>
</dbReference>
<dbReference type="AlphaFoldDB" id="A0A8T0PAT5"/>
<proteinExistence type="predicted"/>
<gene>
    <name evidence="2" type="ORF">PVAP13_8NG330056</name>
</gene>
<dbReference type="SMART" id="SM00597">
    <property type="entry name" value="ZnF_TTF"/>
    <property type="match status" value="1"/>
</dbReference>
<evidence type="ECO:0000313" key="2">
    <source>
        <dbReference type="EMBL" id="KAG2558913.1"/>
    </source>
</evidence>
<reference evidence="2" key="1">
    <citation type="submission" date="2020-05" db="EMBL/GenBank/DDBJ databases">
        <title>WGS assembly of Panicum virgatum.</title>
        <authorList>
            <person name="Lovell J.T."/>
            <person name="Jenkins J."/>
            <person name="Shu S."/>
            <person name="Juenger T.E."/>
            <person name="Schmutz J."/>
        </authorList>
    </citation>
    <scope>NUCLEOTIDE SEQUENCE</scope>
    <source>
        <strain evidence="2">AP13</strain>
    </source>
</reference>